<accession>A0ABR0S2S3</accession>
<evidence type="ECO:0000313" key="2">
    <source>
        <dbReference type="Proteomes" id="UP001334248"/>
    </source>
</evidence>
<protein>
    <recommendedName>
        <fullName evidence="3">Fungal N-terminal domain-containing protein</fullName>
    </recommendedName>
</protein>
<comment type="caution">
    <text evidence="1">The sequence shown here is derived from an EMBL/GenBank/DDBJ whole genome shotgun (WGS) entry which is preliminary data.</text>
</comment>
<dbReference type="PANTHER" id="PTHR36167:SF3">
    <property type="entry name" value="C2H2 FINGER DOMAIN TRANSCRIPTION FACTOR (EUROFUNG)-RELATED"/>
    <property type="match status" value="1"/>
</dbReference>
<keyword evidence="2" id="KW-1185">Reference proteome</keyword>
<dbReference type="EMBL" id="JAVHJV010000001">
    <property type="protein sequence ID" value="KAK5947140.1"/>
    <property type="molecule type" value="Genomic_DNA"/>
</dbReference>
<evidence type="ECO:0000313" key="1">
    <source>
        <dbReference type="EMBL" id="KAK5947140.1"/>
    </source>
</evidence>
<dbReference type="PANTHER" id="PTHR36167">
    <property type="entry name" value="C2H2 FINGER DOMAIN TRANSCRIPTION FACTOR (EUROFUNG)-RELATED"/>
    <property type="match status" value="1"/>
</dbReference>
<sequence length="446" mass="49741">MAGIEVIASIIGLAGAGIQVSIALFDLADRIGSAGEEVRLVAIELTLFSNVLEAVRVALDDGKKNNCTPAAYQLIEQVVQHCTTVVEDIRSIASSLKREDGNDFFPSLEWTDRVKWTFKKSKIQVKRQTLESCKSTLHLLLTTMRWSRRFPAVNYYDAPGSEVEQYPMLTQGLVLAVRSAVNQLRALEEADDEDQDNLPKDVDRSRFSGLLNGLSLNAKKPVAQDLKRRRTSVWLDKLVFDDDGHTEIHPGMRQQRLSSATTAKDPLLLLNKWTENRPRRALVQPDPDIQDLFHKSNFDFGLAKVDENQDEPPKLPRAPTKLISPKSTISLPKAGLPIATTVAFPALDTFIDTKWSGTTSDQWLSFLLADLGLAEKRQDYELAVVFGGTVKVLPPSEKPYAMVEDLTKYDLKPQLLVRRHVPEAGYASERMDVTISPTTVTFVDTV</sequence>
<reference evidence="1 2" key="1">
    <citation type="journal article" date="2023" name="Res Sq">
        <title>Genomic and morphological characterization of Knufia obscura isolated from the Mars 2020 spacecraft assembly facility.</title>
        <authorList>
            <person name="Chander A.M."/>
            <person name="Teixeira M.M."/>
            <person name="Singh N.K."/>
            <person name="Williams M.P."/>
            <person name="Parker C.W."/>
            <person name="Leo P."/>
            <person name="Stajich J.E."/>
            <person name="Torok T."/>
            <person name="Tighe S."/>
            <person name="Mason C.E."/>
            <person name="Venkateswaran K."/>
        </authorList>
    </citation>
    <scope>NUCLEOTIDE SEQUENCE [LARGE SCALE GENOMIC DNA]</scope>
    <source>
        <strain evidence="1 2">CCFEE 5817</strain>
    </source>
</reference>
<gene>
    <name evidence="1" type="ORF">PMZ80_001287</name>
</gene>
<evidence type="ECO:0008006" key="3">
    <source>
        <dbReference type="Google" id="ProtNLM"/>
    </source>
</evidence>
<name>A0ABR0S2S3_9EURO</name>
<dbReference type="InterPro" id="IPR039327">
    <property type="entry name" value="CON7-like"/>
</dbReference>
<organism evidence="1 2">
    <name type="scientific">Knufia obscura</name>
    <dbReference type="NCBI Taxonomy" id="1635080"/>
    <lineage>
        <taxon>Eukaryota</taxon>
        <taxon>Fungi</taxon>
        <taxon>Dikarya</taxon>
        <taxon>Ascomycota</taxon>
        <taxon>Pezizomycotina</taxon>
        <taxon>Eurotiomycetes</taxon>
        <taxon>Chaetothyriomycetidae</taxon>
        <taxon>Chaetothyriales</taxon>
        <taxon>Trichomeriaceae</taxon>
        <taxon>Knufia</taxon>
    </lineage>
</organism>
<dbReference type="RefSeq" id="XP_064735230.1">
    <property type="nucleotide sequence ID" value="XM_064869733.1"/>
</dbReference>
<proteinExistence type="predicted"/>
<dbReference type="Proteomes" id="UP001334248">
    <property type="component" value="Unassembled WGS sequence"/>
</dbReference>
<dbReference type="GeneID" id="89994736"/>